<sequence length="269" mass="31365">MFNALNFLYTHRNKIMTAATVIGSAFAIKQNLDAQRANSERHHRAYFPTVDLKTEIFNKSRKFGMNDILIDKLMEAIEKELEIESIIDRARSDKELSGQDKVKLLKDLAIAILTFIFAEVFTVSIVTLYRNVQLSMVAGQIYKNSNIESLGNRAKENLWNSMDYKQRKFIQQIQQFQYSSIVQEIKKLLTENIDNFKIFESITLRALILQMENFMDSIENNLIESLIDDTFQRTFSQSLNDRPSSSFILSDMVNREFKRSSWKIDFVPI</sequence>
<dbReference type="EMBL" id="WVUK01000046">
    <property type="protein sequence ID" value="KAF7495687.1"/>
    <property type="molecule type" value="Genomic_DNA"/>
</dbReference>
<dbReference type="EnsemblMetazoa" id="SSS_7856s_mrna">
    <property type="protein sequence ID" value="KAF7495687.1"/>
    <property type="gene ID" value="SSS_7856"/>
</dbReference>
<evidence type="ECO:0000256" key="2">
    <source>
        <dbReference type="ARBA" id="ARBA00014294"/>
    </source>
</evidence>
<accession>A0A834VFI9</accession>
<evidence type="ECO:0000256" key="4">
    <source>
        <dbReference type="ARBA" id="ARBA00025338"/>
    </source>
</evidence>
<evidence type="ECO:0000313" key="9">
    <source>
        <dbReference type="Proteomes" id="UP000070412"/>
    </source>
</evidence>
<keyword evidence="6" id="KW-1133">Transmembrane helix</keyword>
<dbReference type="AlphaFoldDB" id="A0A834VFI9"/>
<keyword evidence="6" id="KW-0472">Membrane</keyword>
<evidence type="ECO:0000313" key="8">
    <source>
        <dbReference type="EnsemblMetazoa" id="KAF7495687.1"/>
    </source>
</evidence>
<evidence type="ECO:0000256" key="6">
    <source>
        <dbReference type="SAM" id="Phobius"/>
    </source>
</evidence>
<keyword evidence="9" id="KW-1185">Reference proteome</keyword>
<evidence type="ECO:0000256" key="3">
    <source>
        <dbReference type="ARBA" id="ARBA00022593"/>
    </source>
</evidence>
<dbReference type="GO" id="GO:0030674">
    <property type="term" value="F:protein-macromolecule adaptor activity"/>
    <property type="evidence" value="ECO:0007669"/>
    <property type="project" value="TreeGrafter"/>
</dbReference>
<dbReference type="Proteomes" id="UP000070412">
    <property type="component" value="Unassembled WGS sequence"/>
</dbReference>
<protein>
    <recommendedName>
        <fullName evidence="2">Peroxisomal biogenesis factor 3</fullName>
    </recommendedName>
    <alternativeName>
        <fullName evidence="5">Peroxisomal assembly protein PEX3</fullName>
    </alternativeName>
</protein>
<keyword evidence="6" id="KW-0812">Transmembrane</keyword>
<evidence type="ECO:0000313" key="7">
    <source>
        <dbReference type="EMBL" id="KAF7495687.1"/>
    </source>
</evidence>
<organism evidence="7">
    <name type="scientific">Sarcoptes scabiei</name>
    <name type="common">Itch mite</name>
    <name type="synonym">Acarus scabiei</name>
    <dbReference type="NCBI Taxonomy" id="52283"/>
    <lineage>
        <taxon>Eukaryota</taxon>
        <taxon>Metazoa</taxon>
        <taxon>Ecdysozoa</taxon>
        <taxon>Arthropoda</taxon>
        <taxon>Chelicerata</taxon>
        <taxon>Arachnida</taxon>
        <taxon>Acari</taxon>
        <taxon>Acariformes</taxon>
        <taxon>Sarcoptiformes</taxon>
        <taxon>Astigmata</taxon>
        <taxon>Psoroptidia</taxon>
        <taxon>Sarcoptoidea</taxon>
        <taxon>Sarcoptidae</taxon>
        <taxon>Sarcoptinae</taxon>
        <taxon>Sarcoptes</taxon>
    </lineage>
</organism>
<proteinExistence type="predicted"/>
<reference evidence="9" key="1">
    <citation type="journal article" date="2020" name="PLoS Negl. Trop. Dis.">
        <title>High-quality nuclear genome for Sarcoptes scabiei-A critical resource for a neglected parasite.</title>
        <authorList>
            <person name="Korhonen P.K."/>
            <person name="Gasser R.B."/>
            <person name="Ma G."/>
            <person name="Wang T."/>
            <person name="Stroehlein A.J."/>
            <person name="Young N.D."/>
            <person name="Ang C.S."/>
            <person name="Fernando D.D."/>
            <person name="Lu H.C."/>
            <person name="Taylor S."/>
            <person name="Reynolds S.L."/>
            <person name="Mofiz E."/>
            <person name="Najaraj S.H."/>
            <person name="Gowda H."/>
            <person name="Madugundu A."/>
            <person name="Renuse S."/>
            <person name="Holt D."/>
            <person name="Pandey A."/>
            <person name="Papenfuss A.T."/>
            <person name="Fischer K."/>
        </authorList>
    </citation>
    <scope>NUCLEOTIDE SEQUENCE [LARGE SCALE GENOMIC DNA]</scope>
</reference>
<feature type="transmembrane region" description="Helical" evidence="6">
    <location>
        <begin position="108"/>
        <end position="129"/>
    </location>
</feature>
<comment type="function">
    <text evidence="4">Involved in peroxisome biosynthesis and integrity. Assembles membrane vesicles before the matrix proteins are translocated. As a docking factor for PEX19, is necessary for the import of peroxisomal membrane proteins in the peroxisomes.</text>
</comment>
<name>A0A834VFI9_SARSC</name>
<reference evidence="8" key="3">
    <citation type="submission" date="2022-06" db="UniProtKB">
        <authorList>
            <consortium name="EnsemblMetazoa"/>
        </authorList>
    </citation>
    <scope>IDENTIFICATION</scope>
</reference>
<dbReference type="GO" id="GO:0005778">
    <property type="term" value="C:peroxisomal membrane"/>
    <property type="evidence" value="ECO:0007669"/>
    <property type="project" value="InterPro"/>
</dbReference>
<dbReference type="PANTHER" id="PTHR28080:SF1">
    <property type="entry name" value="PEROXISOMAL BIOGENESIS FACTOR 3"/>
    <property type="match status" value="1"/>
</dbReference>
<dbReference type="PANTHER" id="PTHR28080">
    <property type="entry name" value="PEROXISOMAL BIOGENESIS FACTOR 3"/>
    <property type="match status" value="1"/>
</dbReference>
<gene>
    <name evidence="7" type="ORF">SSS_7856</name>
</gene>
<dbReference type="GO" id="GO:0045046">
    <property type="term" value="P:protein import into peroxisome membrane"/>
    <property type="evidence" value="ECO:0007669"/>
    <property type="project" value="TreeGrafter"/>
</dbReference>
<dbReference type="InterPro" id="IPR006966">
    <property type="entry name" value="Peroxin-3"/>
</dbReference>
<comment type="subunit">
    <text evidence="1">Interacts with PEX19.</text>
</comment>
<evidence type="ECO:0000256" key="1">
    <source>
        <dbReference type="ARBA" id="ARBA00011494"/>
    </source>
</evidence>
<reference evidence="7" key="2">
    <citation type="submission" date="2020-01" db="EMBL/GenBank/DDBJ databases">
        <authorList>
            <person name="Korhonen P.K.K."/>
            <person name="Guangxu M.G."/>
            <person name="Wang T.W."/>
            <person name="Stroehlein A.J.S."/>
            <person name="Young N.D."/>
            <person name="Ang C.-S.A."/>
            <person name="Fernando D.W.F."/>
            <person name="Lu H.L."/>
            <person name="Taylor S.T."/>
            <person name="Ehtesham M.E.M."/>
            <person name="Najaraj S.H.N."/>
            <person name="Harsha G.H.G."/>
            <person name="Madugundu A.M."/>
            <person name="Renuse S.R."/>
            <person name="Holt D.H."/>
            <person name="Pandey A.P."/>
            <person name="Papenfuss A.P."/>
            <person name="Gasser R.B.G."/>
            <person name="Fischer K.F."/>
        </authorList>
    </citation>
    <scope>NUCLEOTIDE SEQUENCE</scope>
    <source>
        <strain evidence="7">SSS_KF_BRIS2020</strain>
    </source>
</reference>
<keyword evidence="3" id="KW-0962">Peroxisome biogenesis</keyword>
<dbReference type="OrthoDB" id="45930at2759"/>
<evidence type="ECO:0000256" key="5">
    <source>
        <dbReference type="ARBA" id="ARBA00029630"/>
    </source>
</evidence>